<proteinExistence type="predicted"/>
<evidence type="ECO:0000313" key="2">
    <source>
        <dbReference type="EMBL" id="KAA3474393.1"/>
    </source>
</evidence>
<feature type="compositionally biased region" description="Basic and acidic residues" evidence="1">
    <location>
        <begin position="82"/>
        <end position="102"/>
    </location>
</feature>
<name>A0A5B6VZ86_9ROSI</name>
<dbReference type="AlphaFoldDB" id="A0A5B6VZ86"/>
<dbReference type="Proteomes" id="UP000325315">
    <property type="component" value="Unassembled WGS sequence"/>
</dbReference>
<organism evidence="2 3">
    <name type="scientific">Gossypium australe</name>
    <dbReference type="NCBI Taxonomy" id="47621"/>
    <lineage>
        <taxon>Eukaryota</taxon>
        <taxon>Viridiplantae</taxon>
        <taxon>Streptophyta</taxon>
        <taxon>Embryophyta</taxon>
        <taxon>Tracheophyta</taxon>
        <taxon>Spermatophyta</taxon>
        <taxon>Magnoliopsida</taxon>
        <taxon>eudicotyledons</taxon>
        <taxon>Gunneridae</taxon>
        <taxon>Pentapetalae</taxon>
        <taxon>rosids</taxon>
        <taxon>malvids</taxon>
        <taxon>Malvales</taxon>
        <taxon>Malvaceae</taxon>
        <taxon>Malvoideae</taxon>
        <taxon>Gossypium</taxon>
    </lineage>
</organism>
<keyword evidence="3" id="KW-1185">Reference proteome</keyword>
<gene>
    <name evidence="2" type="ORF">EPI10_024688</name>
</gene>
<sequence length="179" mass="21144">MPFKVNMWAQALWRLVNKSVAEYEAEFLRLSRYVRGPVSNDYEKSVWFEKGLRYDLKVLIAFQREQVFVTLVDKTKIAEEVKHTKHEKRDREKSQNKNKRDSGPSSFFQWPMKQAKFDRPLQAKLAAIVEPVLKVEQVLACGYCNWCHPDESWRRIWACFRYGAVGHKISECLLMVEPS</sequence>
<accession>A0A5B6VZ86</accession>
<dbReference type="PANTHER" id="PTHR34482">
    <property type="entry name" value="DNA DAMAGE-INDUCIBLE PROTEIN 1-LIKE"/>
    <property type="match status" value="1"/>
</dbReference>
<protein>
    <submittedName>
        <fullName evidence="2">Zinc finger CCHC domain-containing 8</fullName>
    </submittedName>
</protein>
<comment type="caution">
    <text evidence="2">The sequence shown here is derived from an EMBL/GenBank/DDBJ whole genome shotgun (WGS) entry which is preliminary data.</text>
</comment>
<reference evidence="3" key="1">
    <citation type="journal article" date="2019" name="Plant Biotechnol. J.">
        <title>Genome sequencing of the Australian wild diploid species Gossypium australe highlights disease resistance and delayed gland morphogenesis.</title>
        <authorList>
            <person name="Cai Y."/>
            <person name="Cai X."/>
            <person name="Wang Q."/>
            <person name="Wang P."/>
            <person name="Zhang Y."/>
            <person name="Cai C."/>
            <person name="Xu Y."/>
            <person name="Wang K."/>
            <person name="Zhou Z."/>
            <person name="Wang C."/>
            <person name="Geng S."/>
            <person name="Li B."/>
            <person name="Dong Q."/>
            <person name="Hou Y."/>
            <person name="Wang H."/>
            <person name="Ai P."/>
            <person name="Liu Z."/>
            <person name="Yi F."/>
            <person name="Sun M."/>
            <person name="An G."/>
            <person name="Cheng J."/>
            <person name="Zhang Y."/>
            <person name="Shi Q."/>
            <person name="Xie Y."/>
            <person name="Shi X."/>
            <person name="Chang Y."/>
            <person name="Huang F."/>
            <person name="Chen Y."/>
            <person name="Hong S."/>
            <person name="Mi L."/>
            <person name="Sun Q."/>
            <person name="Zhang L."/>
            <person name="Zhou B."/>
            <person name="Peng R."/>
            <person name="Zhang X."/>
            <person name="Liu F."/>
        </authorList>
    </citation>
    <scope>NUCLEOTIDE SEQUENCE [LARGE SCALE GENOMIC DNA]</scope>
    <source>
        <strain evidence="3">cv. PA1801</strain>
    </source>
</reference>
<dbReference type="OrthoDB" id="1936908at2759"/>
<dbReference type="PANTHER" id="PTHR34482:SF36">
    <property type="entry name" value="RETROTRANSPOSON GAG DOMAIN-CONTAINING PROTEIN"/>
    <property type="match status" value="1"/>
</dbReference>
<feature type="region of interest" description="Disordered" evidence="1">
    <location>
        <begin position="82"/>
        <end position="108"/>
    </location>
</feature>
<evidence type="ECO:0000313" key="3">
    <source>
        <dbReference type="Proteomes" id="UP000325315"/>
    </source>
</evidence>
<dbReference type="EMBL" id="SMMG02000005">
    <property type="protein sequence ID" value="KAA3474393.1"/>
    <property type="molecule type" value="Genomic_DNA"/>
</dbReference>
<evidence type="ECO:0000256" key="1">
    <source>
        <dbReference type="SAM" id="MobiDB-lite"/>
    </source>
</evidence>